<dbReference type="Gene3D" id="1.10.10.10">
    <property type="entry name" value="Winged helix-like DNA-binding domain superfamily/Winged helix DNA-binding domain"/>
    <property type="match status" value="1"/>
</dbReference>
<evidence type="ECO:0000313" key="7">
    <source>
        <dbReference type="EMBL" id="KAG6391410.1"/>
    </source>
</evidence>
<gene>
    <name evidence="7" type="ORF">SASPL_149164</name>
</gene>
<evidence type="ECO:0000256" key="6">
    <source>
        <dbReference type="SAM" id="MobiDB-lite"/>
    </source>
</evidence>
<dbReference type="InterPro" id="IPR036390">
    <property type="entry name" value="WH_DNA-bd_sf"/>
</dbReference>
<evidence type="ECO:0008006" key="9">
    <source>
        <dbReference type="Google" id="ProtNLM"/>
    </source>
</evidence>
<evidence type="ECO:0000256" key="4">
    <source>
        <dbReference type="ARBA" id="ARBA00023163"/>
    </source>
</evidence>
<comment type="subcellular location">
    <subcellularLocation>
        <location evidence="1">Nucleus</location>
    </subcellularLocation>
</comment>
<sequence>MNRAAVTLGRNKRPRESSRLSGDEQSILDLILSKEGSGIQPREIKYQLKIPDPVITKATKALLANGKIKEVKGIQRGGAARKILMGVEFKPADVVSGGIWYEDGKIDTGFVDVLRRFCRTQVMKSKVATVEGLHKAVSEGKVATVEIPKPQLTELLTSMVLDNELVEVKSTGFGLFFRIPIGETCYKLPSAAAGGAKKDSVTVQKRMKLCYVGLFKGNQNVLNRVPIKLLALSTMNIWKTRTCGKSKPFLLLTMLETHGCNEIAPVLANMGKKYPTTTRTRAKKSPRMIPLRALSTSKIEC</sequence>
<dbReference type="SUPFAM" id="SSF46785">
    <property type="entry name" value="Winged helix' DNA-binding domain"/>
    <property type="match status" value="1"/>
</dbReference>
<keyword evidence="4" id="KW-0804">Transcription</keyword>
<dbReference type="InterPro" id="IPR036388">
    <property type="entry name" value="WH-like_DNA-bd_sf"/>
</dbReference>
<evidence type="ECO:0000313" key="8">
    <source>
        <dbReference type="Proteomes" id="UP000298416"/>
    </source>
</evidence>
<dbReference type="InterPro" id="IPR016049">
    <property type="entry name" value="RNA_pol_Rpc34-like"/>
</dbReference>
<feature type="region of interest" description="Disordered" evidence="6">
    <location>
        <begin position="1"/>
        <end position="21"/>
    </location>
</feature>
<evidence type="ECO:0000256" key="2">
    <source>
        <dbReference type="ARBA" id="ARBA00011038"/>
    </source>
</evidence>
<name>A0A8X8WAD6_SALSN</name>
<dbReference type="AlphaFoldDB" id="A0A8X8WAD6"/>
<keyword evidence="3" id="KW-0240">DNA-directed RNA polymerase</keyword>
<dbReference type="GO" id="GO:0006383">
    <property type="term" value="P:transcription by RNA polymerase III"/>
    <property type="evidence" value="ECO:0007669"/>
    <property type="project" value="InterPro"/>
</dbReference>
<reference evidence="7" key="2">
    <citation type="submission" date="2020-08" db="EMBL/GenBank/DDBJ databases">
        <title>Plant Genome Project.</title>
        <authorList>
            <person name="Zhang R.-G."/>
        </authorList>
    </citation>
    <scope>NUCLEOTIDE SEQUENCE</scope>
    <source>
        <strain evidence="7">Huo1</strain>
        <tissue evidence="7">Leaf</tissue>
    </source>
</reference>
<dbReference type="InterPro" id="IPR007832">
    <property type="entry name" value="RNA_pol_Rpc34"/>
</dbReference>
<protein>
    <recommendedName>
        <fullName evidence="9">DNA-directed RNA polymerase III subunit RPC6</fullName>
    </recommendedName>
</protein>
<keyword evidence="5" id="KW-0539">Nucleus</keyword>
<dbReference type="PANTHER" id="PTHR12780">
    <property type="entry name" value="RNA POLYMERASE III DNA DIRECTED , 39KD SUBUNIT-RELATED"/>
    <property type="match status" value="1"/>
</dbReference>
<comment type="caution">
    <text evidence="7">The sequence shown here is derived from an EMBL/GenBank/DDBJ whole genome shotgun (WGS) entry which is preliminary data.</text>
</comment>
<evidence type="ECO:0000256" key="5">
    <source>
        <dbReference type="ARBA" id="ARBA00023242"/>
    </source>
</evidence>
<accession>A0A8X8WAD6</accession>
<evidence type="ECO:0000256" key="3">
    <source>
        <dbReference type="ARBA" id="ARBA00022478"/>
    </source>
</evidence>
<dbReference type="GO" id="GO:0005666">
    <property type="term" value="C:RNA polymerase III complex"/>
    <property type="evidence" value="ECO:0007669"/>
    <property type="project" value="InterPro"/>
</dbReference>
<dbReference type="Pfam" id="PF05158">
    <property type="entry name" value="RNA_pol_Rpc34"/>
    <property type="match status" value="1"/>
</dbReference>
<evidence type="ECO:0000256" key="1">
    <source>
        <dbReference type="ARBA" id="ARBA00004123"/>
    </source>
</evidence>
<dbReference type="Proteomes" id="UP000298416">
    <property type="component" value="Unassembled WGS sequence"/>
</dbReference>
<organism evidence="7">
    <name type="scientific">Salvia splendens</name>
    <name type="common">Scarlet sage</name>
    <dbReference type="NCBI Taxonomy" id="180675"/>
    <lineage>
        <taxon>Eukaryota</taxon>
        <taxon>Viridiplantae</taxon>
        <taxon>Streptophyta</taxon>
        <taxon>Embryophyta</taxon>
        <taxon>Tracheophyta</taxon>
        <taxon>Spermatophyta</taxon>
        <taxon>Magnoliopsida</taxon>
        <taxon>eudicotyledons</taxon>
        <taxon>Gunneridae</taxon>
        <taxon>Pentapetalae</taxon>
        <taxon>asterids</taxon>
        <taxon>lamiids</taxon>
        <taxon>Lamiales</taxon>
        <taxon>Lamiaceae</taxon>
        <taxon>Nepetoideae</taxon>
        <taxon>Mentheae</taxon>
        <taxon>Salviinae</taxon>
        <taxon>Salvia</taxon>
        <taxon>Salvia subgen. Calosphace</taxon>
        <taxon>core Calosphace</taxon>
    </lineage>
</organism>
<keyword evidence="8" id="KW-1185">Reference proteome</keyword>
<dbReference type="EMBL" id="PNBA02000019">
    <property type="protein sequence ID" value="KAG6391410.1"/>
    <property type="molecule type" value="Genomic_DNA"/>
</dbReference>
<proteinExistence type="inferred from homology"/>
<reference evidence="7" key="1">
    <citation type="submission" date="2018-01" db="EMBL/GenBank/DDBJ databases">
        <authorList>
            <person name="Mao J.F."/>
        </authorList>
    </citation>
    <scope>NUCLEOTIDE SEQUENCE</scope>
    <source>
        <strain evidence="7">Huo1</strain>
        <tissue evidence="7">Leaf</tissue>
    </source>
</reference>
<comment type="similarity">
    <text evidence="2">Belongs to the eukaryotic RPC34/RPC39 RNA polymerase subunit family.</text>
</comment>